<evidence type="ECO:0000313" key="1">
    <source>
        <dbReference type="EMBL" id="BAZ87024.1"/>
    </source>
</evidence>
<protein>
    <submittedName>
        <fullName evidence="1">Uncharacterized protein</fullName>
    </submittedName>
</protein>
<dbReference type="Proteomes" id="UP000218702">
    <property type="component" value="Chromosome"/>
</dbReference>
<evidence type="ECO:0000313" key="2">
    <source>
        <dbReference type="Proteomes" id="UP000218702"/>
    </source>
</evidence>
<organism evidence="1 2">
    <name type="scientific">Dolichospermum compactum NIES-806</name>
    <dbReference type="NCBI Taxonomy" id="1973481"/>
    <lineage>
        <taxon>Bacteria</taxon>
        <taxon>Bacillati</taxon>
        <taxon>Cyanobacteriota</taxon>
        <taxon>Cyanophyceae</taxon>
        <taxon>Nostocales</taxon>
        <taxon>Aphanizomenonaceae</taxon>
        <taxon>Dolichospermum</taxon>
        <taxon>Dolichospermum compactum</taxon>
    </lineage>
</organism>
<dbReference type="KEGG" id="dcm:NIES806_32420"/>
<proteinExistence type="predicted"/>
<accession>A0A1Z4V6G2</accession>
<gene>
    <name evidence="1" type="ORF">NIES806_32420</name>
</gene>
<dbReference type="AlphaFoldDB" id="A0A1Z4V6G2"/>
<dbReference type="EMBL" id="AP018316">
    <property type="protein sequence ID" value="BAZ87024.1"/>
    <property type="molecule type" value="Genomic_DNA"/>
</dbReference>
<sequence length="82" mass="9340">MNTIEEIIIKVPSNIAEAYRRSTKEEQEQIQLKLALIMESNLLKNSKEALQKLRNTMDKASQEAQANGLTPEILKSILQDDK</sequence>
<keyword evidence="2" id="KW-1185">Reference proteome</keyword>
<name>A0A1Z4V6G2_9CYAN</name>
<reference evidence="1 2" key="1">
    <citation type="submission" date="2017-06" db="EMBL/GenBank/DDBJ databases">
        <title>Genome sequencing of cyanobaciteial culture collection at National Institute for Environmental Studies (NIES).</title>
        <authorList>
            <person name="Hirose Y."/>
            <person name="Shimura Y."/>
            <person name="Fujisawa T."/>
            <person name="Nakamura Y."/>
            <person name="Kawachi M."/>
        </authorList>
    </citation>
    <scope>NUCLEOTIDE SEQUENCE [LARGE SCALE GENOMIC DNA]</scope>
    <source>
        <strain evidence="1 2">NIES-806</strain>
    </source>
</reference>
<dbReference type="OrthoDB" id="467329at2"/>
<dbReference type="RefSeq" id="WP_096668834.1">
    <property type="nucleotide sequence ID" value="NZ_AP018316.1"/>
</dbReference>